<gene>
    <name evidence="1" type="ORF">K488DRAFT_70141</name>
</gene>
<organism evidence="1 2">
    <name type="scientific">Vararia minispora EC-137</name>
    <dbReference type="NCBI Taxonomy" id="1314806"/>
    <lineage>
        <taxon>Eukaryota</taxon>
        <taxon>Fungi</taxon>
        <taxon>Dikarya</taxon>
        <taxon>Basidiomycota</taxon>
        <taxon>Agaricomycotina</taxon>
        <taxon>Agaricomycetes</taxon>
        <taxon>Russulales</taxon>
        <taxon>Lachnocladiaceae</taxon>
        <taxon>Vararia</taxon>
    </lineage>
</organism>
<keyword evidence="2" id="KW-1185">Reference proteome</keyword>
<dbReference type="EMBL" id="MU273528">
    <property type="protein sequence ID" value="KAI0033087.1"/>
    <property type="molecule type" value="Genomic_DNA"/>
</dbReference>
<reference evidence="1" key="2">
    <citation type="journal article" date="2022" name="New Phytol.">
        <title>Evolutionary transition to the ectomycorrhizal habit in the genomes of a hyperdiverse lineage of mushroom-forming fungi.</title>
        <authorList>
            <person name="Looney B."/>
            <person name="Miyauchi S."/>
            <person name="Morin E."/>
            <person name="Drula E."/>
            <person name="Courty P.E."/>
            <person name="Kohler A."/>
            <person name="Kuo A."/>
            <person name="LaButti K."/>
            <person name="Pangilinan J."/>
            <person name="Lipzen A."/>
            <person name="Riley R."/>
            <person name="Andreopoulos W."/>
            <person name="He G."/>
            <person name="Johnson J."/>
            <person name="Nolan M."/>
            <person name="Tritt A."/>
            <person name="Barry K.W."/>
            <person name="Grigoriev I.V."/>
            <person name="Nagy L.G."/>
            <person name="Hibbett D."/>
            <person name="Henrissat B."/>
            <person name="Matheny P.B."/>
            <person name="Labbe J."/>
            <person name="Martin F.M."/>
        </authorList>
    </citation>
    <scope>NUCLEOTIDE SEQUENCE</scope>
    <source>
        <strain evidence="1">EC-137</strain>
    </source>
</reference>
<protein>
    <submittedName>
        <fullName evidence="1">Uncharacterized protein</fullName>
    </submittedName>
</protein>
<accession>A0ACB8QN40</accession>
<comment type="caution">
    <text evidence="1">The sequence shown here is derived from an EMBL/GenBank/DDBJ whole genome shotgun (WGS) entry which is preliminary data.</text>
</comment>
<proteinExistence type="predicted"/>
<evidence type="ECO:0000313" key="2">
    <source>
        <dbReference type="Proteomes" id="UP000814128"/>
    </source>
</evidence>
<reference evidence="1" key="1">
    <citation type="submission" date="2021-02" db="EMBL/GenBank/DDBJ databases">
        <authorList>
            <consortium name="DOE Joint Genome Institute"/>
            <person name="Ahrendt S."/>
            <person name="Looney B.P."/>
            <person name="Miyauchi S."/>
            <person name="Morin E."/>
            <person name="Drula E."/>
            <person name="Courty P.E."/>
            <person name="Chicoki N."/>
            <person name="Fauchery L."/>
            <person name="Kohler A."/>
            <person name="Kuo A."/>
            <person name="Labutti K."/>
            <person name="Pangilinan J."/>
            <person name="Lipzen A."/>
            <person name="Riley R."/>
            <person name="Andreopoulos W."/>
            <person name="He G."/>
            <person name="Johnson J."/>
            <person name="Barry K.W."/>
            <person name="Grigoriev I.V."/>
            <person name="Nagy L."/>
            <person name="Hibbett D."/>
            <person name="Henrissat B."/>
            <person name="Matheny P.B."/>
            <person name="Labbe J."/>
            <person name="Martin F."/>
        </authorList>
    </citation>
    <scope>NUCLEOTIDE SEQUENCE</scope>
    <source>
        <strain evidence="1">EC-137</strain>
    </source>
</reference>
<sequence length="303" mass="32674">MEGFYSGATEDASAQEPDLDQLLDPENSLQSYSQPPQSVAIHADITADYAQPPGASSTQAEVQLTVSTAFHPAGHMNNGSPDLTIRTSDGVLFYVHAHIFLSISTNNFNSLLLSIAMGATLTIPESSSVANVLIHAIYGLSCAHFRPPIQDIIAAVDVMTIYGLSVASLLATGTPTFSLILSLAPSHALECYILAARNALEDLAVAVSPYTLRMKLSDLTDATAMRMGPIYLRRLFFLHIGRVEALKRILHGPPGSHPTTESCDDWEQQSLKNAWTLAIGALVWEPDPGRWESISHASSVKTY</sequence>
<evidence type="ECO:0000313" key="1">
    <source>
        <dbReference type="EMBL" id="KAI0033087.1"/>
    </source>
</evidence>
<dbReference type="Proteomes" id="UP000814128">
    <property type="component" value="Unassembled WGS sequence"/>
</dbReference>
<name>A0ACB8QN40_9AGAM</name>